<feature type="transmembrane region" description="Helical" evidence="2">
    <location>
        <begin position="71"/>
        <end position="91"/>
    </location>
</feature>
<reference evidence="3 4" key="1">
    <citation type="submission" date="2024-03" db="EMBL/GenBank/DDBJ databases">
        <title>Actinomycetospora sp. OC33-EN07, a novel actinomycete isolated from wild orchid (Aerides multiflora).</title>
        <authorList>
            <person name="Suriyachadkun C."/>
        </authorList>
    </citation>
    <scope>NUCLEOTIDE SEQUENCE [LARGE SCALE GENOMIC DNA]</scope>
    <source>
        <strain evidence="3 4">OC33-EN07</strain>
    </source>
</reference>
<keyword evidence="2" id="KW-0472">Membrane</keyword>
<keyword evidence="4" id="KW-1185">Reference proteome</keyword>
<feature type="transmembrane region" description="Helical" evidence="2">
    <location>
        <begin position="160"/>
        <end position="179"/>
    </location>
</feature>
<feature type="region of interest" description="Disordered" evidence="1">
    <location>
        <begin position="393"/>
        <end position="422"/>
    </location>
</feature>
<proteinExistence type="predicted"/>
<feature type="compositionally biased region" description="Acidic residues" evidence="1">
    <location>
        <begin position="412"/>
        <end position="422"/>
    </location>
</feature>
<sequence>MADQLLSSGTNFLTAFVASWALAPAGFATFVVSYAVVTVVLALGRAVIGEVLLAYLPTVDRADRPAIVRSSTGAALVLGLAGSAVCVAGGLLGHGTLAGLLWLAPWVPIALMQDARRFVFLSQGRPGHALAADGAWAAAQVVVLALLAVGGLGFSVAGLATSWGIGALTGLVVAAAIGGGSLRPCCPKAWARRTRSLSGWFVLTSVLGQCEIYAVLVLAGVLLAPADAAGLRAVQLLVFQPTATVAAALLVLATPLVAGAVSRRDVEAARHARRFAFLASGVLAVAVLAVIPLRHTLLGLLFPQYTAFAPLVVPIVLQSALYVLGVPFHAQLRGFHRARALFGLQVLGSAVLVGAATTGMGLGGVVALAWGLAGAALFVDLVLLFATPHPRHAGHGHRVGPTAAQPTPETDPAAEPELEVAR</sequence>
<evidence type="ECO:0008006" key="5">
    <source>
        <dbReference type="Google" id="ProtNLM"/>
    </source>
</evidence>
<keyword evidence="2" id="KW-0812">Transmembrane</keyword>
<feature type="transmembrane region" description="Helical" evidence="2">
    <location>
        <begin position="340"/>
        <end position="362"/>
    </location>
</feature>
<evidence type="ECO:0000313" key="3">
    <source>
        <dbReference type="EMBL" id="MEJ2862500.1"/>
    </source>
</evidence>
<dbReference type="Proteomes" id="UP001369736">
    <property type="component" value="Unassembled WGS sequence"/>
</dbReference>
<name>A0ABU8M6Y5_9PSEU</name>
<organism evidence="3 4">
    <name type="scientific">Actinomycetospora flava</name>
    <dbReference type="NCBI Taxonomy" id="3129232"/>
    <lineage>
        <taxon>Bacteria</taxon>
        <taxon>Bacillati</taxon>
        <taxon>Actinomycetota</taxon>
        <taxon>Actinomycetes</taxon>
        <taxon>Pseudonocardiales</taxon>
        <taxon>Pseudonocardiaceae</taxon>
        <taxon>Actinomycetospora</taxon>
    </lineage>
</organism>
<feature type="transmembrane region" description="Helical" evidence="2">
    <location>
        <begin position="200"/>
        <end position="223"/>
    </location>
</feature>
<evidence type="ECO:0000256" key="2">
    <source>
        <dbReference type="SAM" id="Phobius"/>
    </source>
</evidence>
<feature type="transmembrane region" description="Helical" evidence="2">
    <location>
        <begin position="97"/>
        <end position="113"/>
    </location>
</feature>
<keyword evidence="2" id="KW-1133">Transmembrane helix</keyword>
<feature type="transmembrane region" description="Helical" evidence="2">
    <location>
        <begin position="368"/>
        <end position="386"/>
    </location>
</feature>
<feature type="transmembrane region" description="Helical" evidence="2">
    <location>
        <begin position="275"/>
        <end position="293"/>
    </location>
</feature>
<feature type="transmembrane region" description="Helical" evidence="2">
    <location>
        <begin position="305"/>
        <end position="328"/>
    </location>
</feature>
<feature type="transmembrane region" description="Helical" evidence="2">
    <location>
        <begin position="134"/>
        <end position="154"/>
    </location>
</feature>
<accession>A0ABU8M6Y5</accession>
<feature type="transmembrane region" description="Helical" evidence="2">
    <location>
        <begin position="12"/>
        <end position="36"/>
    </location>
</feature>
<protein>
    <recommendedName>
        <fullName evidence="5">O-antigen/teichoic acid export membrane protein</fullName>
    </recommendedName>
</protein>
<feature type="compositionally biased region" description="Low complexity" evidence="1">
    <location>
        <begin position="401"/>
        <end position="411"/>
    </location>
</feature>
<gene>
    <name evidence="3" type="ORF">WCD58_15110</name>
</gene>
<dbReference type="EMBL" id="JBBEGM010000005">
    <property type="protein sequence ID" value="MEJ2862500.1"/>
    <property type="molecule type" value="Genomic_DNA"/>
</dbReference>
<evidence type="ECO:0000256" key="1">
    <source>
        <dbReference type="SAM" id="MobiDB-lite"/>
    </source>
</evidence>
<feature type="transmembrane region" description="Helical" evidence="2">
    <location>
        <begin position="243"/>
        <end position="263"/>
    </location>
</feature>
<dbReference type="RefSeq" id="WP_337703874.1">
    <property type="nucleotide sequence ID" value="NZ_JBBEGM010000005.1"/>
</dbReference>
<evidence type="ECO:0000313" key="4">
    <source>
        <dbReference type="Proteomes" id="UP001369736"/>
    </source>
</evidence>
<comment type="caution">
    <text evidence="3">The sequence shown here is derived from an EMBL/GenBank/DDBJ whole genome shotgun (WGS) entry which is preliminary data.</text>
</comment>